<dbReference type="OrthoDB" id="5497412at2"/>
<gene>
    <name evidence="3" type="ORF">DFR37_11918</name>
</gene>
<dbReference type="InterPro" id="IPR036388">
    <property type="entry name" value="WH-like_DNA-bd_sf"/>
</dbReference>
<comment type="caution">
    <text evidence="3">The sequence shown here is derived from an EMBL/GenBank/DDBJ whole genome shotgun (WGS) entry which is preliminary data.</text>
</comment>
<dbReference type="AlphaFoldDB" id="A0A366H1P3"/>
<evidence type="ECO:0000256" key="1">
    <source>
        <dbReference type="SAM" id="MobiDB-lite"/>
    </source>
</evidence>
<evidence type="ECO:0000313" key="3">
    <source>
        <dbReference type="EMBL" id="RBP35156.1"/>
    </source>
</evidence>
<evidence type="ECO:0000259" key="2">
    <source>
        <dbReference type="SMART" id="SM00421"/>
    </source>
</evidence>
<sequence>MKTKAFVGLMEEIPLLTLRQRKQLQKRLDEPNGQQQKRLNFSETPVGSKTRQQEDRLSPIINLLYDAVLNDGQWQGIAAAIAKAFDSTSVVLKICGGPLGPQLTSVTDNLRISAREQSWADHWHRNDLWVERSALLDTGQVFTSQSLMPDAQFERTGFYQDWTRRLDIYHMVGVLFPSGHGETGVLGVHRIRAADPYGEADRRQLYALFPHVRRALALGDRLRESELAQSASLEALERIETGVLVVDASCTVLYANRAAEWLLESSLEIRVQGQRLGIDDPSLNNRLARLIREAEQTAAGRVHLPSPAMAVARSDRLPITLLVAPWRATWAPADIAQPAAMIFIRDPEISASATNQTLRELFGLTRAEAVIATAIGEGQSSERIAAALGVGLGTVHTHLKKALAKTGTSRQGALAALVARSVAGISIPAVPLPVRERPRDKPSANRS</sequence>
<evidence type="ECO:0000313" key="4">
    <source>
        <dbReference type="Proteomes" id="UP000253628"/>
    </source>
</evidence>
<feature type="domain" description="HTH luxR-type" evidence="2">
    <location>
        <begin position="361"/>
        <end position="418"/>
    </location>
</feature>
<dbReference type="Gene3D" id="1.10.10.10">
    <property type="entry name" value="Winged helix-like DNA-binding domain superfamily/Winged helix DNA-binding domain"/>
    <property type="match status" value="1"/>
</dbReference>
<dbReference type="SMART" id="SM00421">
    <property type="entry name" value="HTH_LUXR"/>
    <property type="match status" value="1"/>
</dbReference>
<keyword evidence="3" id="KW-0238">DNA-binding</keyword>
<accession>A0A366H1P3</accession>
<keyword evidence="4" id="KW-1185">Reference proteome</keyword>
<dbReference type="SUPFAM" id="SSF46894">
    <property type="entry name" value="C-terminal effector domain of the bipartite response regulators"/>
    <property type="match status" value="1"/>
</dbReference>
<dbReference type="Proteomes" id="UP000253628">
    <property type="component" value="Unassembled WGS sequence"/>
</dbReference>
<name>A0A366H1P3_9BURK</name>
<dbReference type="EMBL" id="QNRQ01000019">
    <property type="protein sequence ID" value="RBP35156.1"/>
    <property type="molecule type" value="Genomic_DNA"/>
</dbReference>
<dbReference type="InterPro" id="IPR000792">
    <property type="entry name" value="Tscrpt_reg_LuxR_C"/>
</dbReference>
<organism evidence="3 4">
    <name type="scientific">Eoetvoesiella caeni</name>
    <dbReference type="NCBI Taxonomy" id="645616"/>
    <lineage>
        <taxon>Bacteria</taxon>
        <taxon>Pseudomonadati</taxon>
        <taxon>Pseudomonadota</taxon>
        <taxon>Betaproteobacteria</taxon>
        <taxon>Burkholderiales</taxon>
        <taxon>Alcaligenaceae</taxon>
        <taxon>Eoetvoesiella</taxon>
    </lineage>
</organism>
<protein>
    <submittedName>
        <fullName evidence="3">DNA-binding CsgD family transcriptional regulator</fullName>
    </submittedName>
</protein>
<dbReference type="RefSeq" id="WP_113935152.1">
    <property type="nucleotide sequence ID" value="NZ_JACCEU010000015.1"/>
</dbReference>
<dbReference type="InterPro" id="IPR016032">
    <property type="entry name" value="Sig_transdc_resp-reg_C-effctor"/>
</dbReference>
<dbReference type="GO" id="GO:0003677">
    <property type="term" value="F:DNA binding"/>
    <property type="evidence" value="ECO:0007669"/>
    <property type="project" value="UniProtKB-KW"/>
</dbReference>
<proteinExistence type="predicted"/>
<feature type="compositionally biased region" description="Polar residues" evidence="1">
    <location>
        <begin position="32"/>
        <end position="50"/>
    </location>
</feature>
<feature type="region of interest" description="Disordered" evidence="1">
    <location>
        <begin position="27"/>
        <end position="53"/>
    </location>
</feature>
<reference evidence="3 4" key="1">
    <citation type="submission" date="2018-06" db="EMBL/GenBank/DDBJ databases">
        <title>Genomic Encyclopedia of Type Strains, Phase IV (KMG-IV): sequencing the most valuable type-strain genomes for metagenomic binning, comparative biology and taxonomic classification.</title>
        <authorList>
            <person name="Goeker M."/>
        </authorList>
    </citation>
    <scope>NUCLEOTIDE SEQUENCE [LARGE SCALE GENOMIC DNA]</scope>
    <source>
        <strain evidence="3 4">DSM 25520</strain>
    </source>
</reference>
<dbReference type="GO" id="GO:0006355">
    <property type="term" value="P:regulation of DNA-templated transcription"/>
    <property type="evidence" value="ECO:0007669"/>
    <property type="project" value="InterPro"/>
</dbReference>